<dbReference type="EC" id="3.5.4.4" evidence="4"/>
<keyword evidence="7" id="KW-0479">Metal-binding</keyword>
<dbReference type="NCBIfam" id="TIGR01431">
    <property type="entry name" value="adm_rel"/>
    <property type="match status" value="1"/>
</dbReference>
<keyword evidence="9" id="KW-0378">Hydrolase</keyword>
<dbReference type="CDD" id="cd01321">
    <property type="entry name" value="ADGF"/>
    <property type="match status" value="1"/>
</dbReference>
<evidence type="ECO:0000256" key="1">
    <source>
        <dbReference type="ARBA" id="ARBA00001947"/>
    </source>
</evidence>
<evidence type="ECO:0000256" key="11">
    <source>
        <dbReference type="SAM" id="SignalP"/>
    </source>
</evidence>
<proteinExistence type="inferred from homology"/>
<dbReference type="GO" id="GO:0006154">
    <property type="term" value="P:adenosine catabolic process"/>
    <property type="evidence" value="ECO:0007669"/>
    <property type="project" value="InterPro"/>
</dbReference>
<dbReference type="CTD" id="41680"/>
<evidence type="ECO:0000256" key="9">
    <source>
        <dbReference type="ARBA" id="ARBA00022801"/>
    </source>
</evidence>
<evidence type="ECO:0000259" key="13">
    <source>
        <dbReference type="Pfam" id="PF08451"/>
    </source>
</evidence>
<protein>
    <recommendedName>
        <fullName evidence="5">Adenosine deaminase</fullName>
        <ecNumber evidence="4">3.5.4.4</ecNumber>
    </recommendedName>
</protein>
<dbReference type="GO" id="GO:0046872">
    <property type="term" value="F:metal ion binding"/>
    <property type="evidence" value="ECO:0007669"/>
    <property type="project" value="UniProtKB-KW"/>
</dbReference>
<sequence length="507" mass="57900">MKHLLLLLLGTLLSSIAAQSEYALSYEKARQAVLNAEEQLMTGGRISLSSDEAKVDDLFMQYKLGELAQGFRNAEQNAAAMHFFKAKPLIDRSAIFRFLQQMPKGAVLHLHNTASVSSKWVVQNMSYMPGMLRCTNAQGRSRLSFRKAPKEHGCSSQYVLVADERRNSIDPALYDENLERLFNLYTPVPELEYPTITAVWDKFQGMFDTLSEAIYYLPAFRAYHWQLLEELFNDNVMYAELRVGLHELYDASGRTFPKEQSVRELLQLNEKFVRLHPNFLGIKLIYAVWRGADEQKMRQNVAQFKLLQNMFPNFVVGFDLVGQEDKGKPLYEQISVLKELPPNTRLFLHAGETNWYSASTDINLLDALLLNATRIGHGFALVKHPILMNAVKTRQIAVELNPISNQVLHLVWDMRNHPGAQYMALDIPVVICNDDPGFWNAKGLSYDFYYAIMSLAPNNAGIRVLKSLAYNSLRYSALTEAEKQKAYALLEYSWGRFIDKVLQGKVF</sequence>
<dbReference type="PANTHER" id="PTHR11409:SF39">
    <property type="entry name" value="ADENOSINE DEAMINASE 2"/>
    <property type="match status" value="1"/>
</dbReference>
<keyword evidence="8 11" id="KW-0732">Signal</keyword>
<feature type="domain" description="Adenosine/AMP deaminase N-terminal" evidence="13">
    <location>
        <begin position="8"/>
        <end position="99"/>
    </location>
</feature>
<evidence type="ECO:0000256" key="3">
    <source>
        <dbReference type="ARBA" id="ARBA00006083"/>
    </source>
</evidence>
<comment type="subcellular location">
    <subcellularLocation>
        <location evidence="2">Secreted</location>
    </subcellularLocation>
</comment>
<dbReference type="SUPFAM" id="SSF51556">
    <property type="entry name" value="Metallo-dependent hydrolases"/>
    <property type="match status" value="1"/>
</dbReference>
<accession>A0A6P8XSB5</accession>
<evidence type="ECO:0000256" key="5">
    <source>
        <dbReference type="ARBA" id="ARBA00018099"/>
    </source>
</evidence>
<evidence type="ECO:0000256" key="10">
    <source>
        <dbReference type="ARBA" id="ARBA00047764"/>
    </source>
</evidence>
<dbReference type="InterPro" id="IPR006330">
    <property type="entry name" value="Ado/ade_deaminase"/>
</dbReference>
<dbReference type="InterPro" id="IPR032466">
    <property type="entry name" value="Metal_Hydrolase"/>
</dbReference>
<dbReference type="Pfam" id="PF08451">
    <property type="entry name" value="A_deaminase_N"/>
    <property type="match status" value="1"/>
</dbReference>
<comment type="cofactor">
    <cofactor evidence="1">
        <name>Zn(2+)</name>
        <dbReference type="ChEBI" id="CHEBI:29105"/>
    </cofactor>
</comment>
<reference evidence="15" key="1">
    <citation type="submission" date="2025-08" db="UniProtKB">
        <authorList>
            <consortium name="RefSeq"/>
        </authorList>
    </citation>
    <scope>IDENTIFICATION</scope>
    <source>
        <strain evidence="15">15112-1751.03</strain>
        <tissue evidence="15">Whole Adult</tissue>
    </source>
</reference>
<comment type="similarity">
    <text evidence="3">Belongs to the metallo-dependent hydrolases superfamily. Adenosine and AMP deaminases family. ADGF subfamily.</text>
</comment>
<evidence type="ECO:0000256" key="7">
    <source>
        <dbReference type="ARBA" id="ARBA00022723"/>
    </source>
</evidence>
<feature type="signal peptide" evidence="11">
    <location>
        <begin position="1"/>
        <end position="18"/>
    </location>
</feature>
<dbReference type="InterPro" id="IPR013659">
    <property type="entry name" value="A_deaminase_N"/>
</dbReference>
<dbReference type="AlphaFoldDB" id="A0A6P8XSB5"/>
<name>A0A6P8XSB5_DROAB</name>
<organism evidence="14 15">
    <name type="scientific">Drosophila albomicans</name>
    <name type="common">Fruit fly</name>
    <dbReference type="NCBI Taxonomy" id="7291"/>
    <lineage>
        <taxon>Eukaryota</taxon>
        <taxon>Metazoa</taxon>
        <taxon>Ecdysozoa</taxon>
        <taxon>Arthropoda</taxon>
        <taxon>Hexapoda</taxon>
        <taxon>Insecta</taxon>
        <taxon>Pterygota</taxon>
        <taxon>Neoptera</taxon>
        <taxon>Endopterygota</taxon>
        <taxon>Diptera</taxon>
        <taxon>Brachycera</taxon>
        <taxon>Muscomorpha</taxon>
        <taxon>Ephydroidea</taxon>
        <taxon>Drosophilidae</taxon>
        <taxon>Drosophila</taxon>
    </lineage>
</organism>
<dbReference type="PANTHER" id="PTHR11409">
    <property type="entry name" value="ADENOSINE DEAMINASE"/>
    <property type="match status" value="1"/>
</dbReference>
<evidence type="ECO:0000313" key="15">
    <source>
        <dbReference type="RefSeq" id="XP_034116193.1"/>
    </source>
</evidence>
<dbReference type="GO" id="GO:0005615">
    <property type="term" value="C:extracellular space"/>
    <property type="evidence" value="ECO:0007669"/>
    <property type="project" value="InterPro"/>
</dbReference>
<dbReference type="FunFam" id="3.20.20.140:FF:000017">
    <property type="entry name" value="Adenosine deaminase 2"/>
    <property type="match status" value="1"/>
</dbReference>
<dbReference type="Gene3D" id="3.20.20.140">
    <property type="entry name" value="Metal-dependent hydrolases"/>
    <property type="match status" value="1"/>
</dbReference>
<evidence type="ECO:0000256" key="2">
    <source>
        <dbReference type="ARBA" id="ARBA00004613"/>
    </source>
</evidence>
<evidence type="ECO:0000313" key="14">
    <source>
        <dbReference type="Proteomes" id="UP000515160"/>
    </source>
</evidence>
<feature type="domain" description="Adenosine deaminase" evidence="12">
    <location>
        <begin position="199"/>
        <end position="485"/>
    </location>
</feature>
<dbReference type="GeneID" id="117575871"/>
<dbReference type="Proteomes" id="UP000515160">
    <property type="component" value="Chromosome 2R"/>
</dbReference>
<dbReference type="GO" id="GO:0004000">
    <property type="term" value="F:adenosine deaminase activity"/>
    <property type="evidence" value="ECO:0007669"/>
    <property type="project" value="InterPro"/>
</dbReference>
<evidence type="ECO:0000259" key="12">
    <source>
        <dbReference type="Pfam" id="PF00962"/>
    </source>
</evidence>
<evidence type="ECO:0000256" key="4">
    <source>
        <dbReference type="ARBA" id="ARBA00012784"/>
    </source>
</evidence>
<dbReference type="InterPro" id="IPR001365">
    <property type="entry name" value="A_deaminase_dom"/>
</dbReference>
<gene>
    <name evidence="15" type="primary">LOC117575871</name>
</gene>
<keyword evidence="6" id="KW-0964">Secreted</keyword>
<evidence type="ECO:0000256" key="8">
    <source>
        <dbReference type="ARBA" id="ARBA00022729"/>
    </source>
</evidence>
<keyword evidence="14" id="KW-1185">Reference proteome</keyword>
<dbReference type="InterPro" id="IPR006331">
    <property type="entry name" value="ADGF"/>
</dbReference>
<comment type="catalytic activity">
    <reaction evidence="10">
        <text>adenosine + H2O + H(+) = inosine + NH4(+)</text>
        <dbReference type="Rhea" id="RHEA:24408"/>
        <dbReference type="ChEBI" id="CHEBI:15377"/>
        <dbReference type="ChEBI" id="CHEBI:15378"/>
        <dbReference type="ChEBI" id="CHEBI:16335"/>
        <dbReference type="ChEBI" id="CHEBI:17596"/>
        <dbReference type="ChEBI" id="CHEBI:28938"/>
        <dbReference type="EC" id="3.5.4.4"/>
    </reaction>
</comment>
<dbReference type="Pfam" id="PF00962">
    <property type="entry name" value="A_deaminase"/>
    <property type="match status" value="1"/>
</dbReference>
<dbReference type="GO" id="GO:0046103">
    <property type="term" value="P:inosine biosynthetic process"/>
    <property type="evidence" value="ECO:0007669"/>
    <property type="project" value="TreeGrafter"/>
</dbReference>
<dbReference type="RefSeq" id="XP_034116193.1">
    <property type="nucleotide sequence ID" value="XM_034260302.2"/>
</dbReference>
<dbReference type="OrthoDB" id="7202371at2759"/>
<feature type="chain" id="PRO_5028379733" description="Adenosine deaminase" evidence="11">
    <location>
        <begin position="19"/>
        <end position="507"/>
    </location>
</feature>
<evidence type="ECO:0000256" key="6">
    <source>
        <dbReference type="ARBA" id="ARBA00022525"/>
    </source>
</evidence>